<keyword evidence="1" id="KW-0808">Transferase</keyword>
<feature type="region of interest" description="Disordered" evidence="3">
    <location>
        <begin position="187"/>
        <end position="233"/>
    </location>
</feature>
<accession>A0AA36C3F2</accession>
<dbReference type="CDD" id="cd08556">
    <property type="entry name" value="GDPD"/>
    <property type="match status" value="1"/>
</dbReference>
<name>A0AA36C3F2_9BILA</name>
<dbReference type="PROSITE" id="PS51704">
    <property type="entry name" value="GP_PDE"/>
    <property type="match status" value="1"/>
</dbReference>
<evidence type="ECO:0000313" key="5">
    <source>
        <dbReference type="EMBL" id="CAJ0557432.1"/>
    </source>
</evidence>
<dbReference type="GO" id="GO:0016779">
    <property type="term" value="F:nucleotidyltransferase activity"/>
    <property type="evidence" value="ECO:0007669"/>
    <property type="project" value="UniProtKB-KW"/>
</dbReference>
<organism evidence="5 6">
    <name type="scientific">Mesorhabditis spiculigera</name>
    <dbReference type="NCBI Taxonomy" id="96644"/>
    <lineage>
        <taxon>Eukaryota</taxon>
        <taxon>Metazoa</taxon>
        <taxon>Ecdysozoa</taxon>
        <taxon>Nematoda</taxon>
        <taxon>Chromadorea</taxon>
        <taxon>Rhabditida</taxon>
        <taxon>Rhabditina</taxon>
        <taxon>Rhabditomorpha</taxon>
        <taxon>Rhabditoidea</taxon>
        <taxon>Rhabditidae</taxon>
        <taxon>Mesorhabditinae</taxon>
        <taxon>Mesorhabditis</taxon>
    </lineage>
</organism>
<dbReference type="Proteomes" id="UP001177023">
    <property type="component" value="Unassembled WGS sequence"/>
</dbReference>
<dbReference type="InterPro" id="IPR017946">
    <property type="entry name" value="PLC-like_Pdiesterase_TIM-brl"/>
</dbReference>
<dbReference type="NCBIfam" id="TIGR00125">
    <property type="entry name" value="cyt_tran_rel"/>
    <property type="match status" value="1"/>
</dbReference>
<evidence type="ECO:0000256" key="3">
    <source>
        <dbReference type="SAM" id="MobiDB-lite"/>
    </source>
</evidence>
<evidence type="ECO:0000256" key="2">
    <source>
        <dbReference type="ARBA" id="ARBA00022695"/>
    </source>
</evidence>
<dbReference type="EMBL" id="CATQJA010000012">
    <property type="protein sequence ID" value="CAJ0557432.1"/>
    <property type="molecule type" value="Genomic_DNA"/>
</dbReference>
<dbReference type="Gene3D" id="3.20.20.190">
    <property type="entry name" value="Phosphatidylinositol (PI) phosphodiesterase"/>
    <property type="match status" value="1"/>
</dbReference>
<dbReference type="InterPro" id="IPR004821">
    <property type="entry name" value="Cyt_trans-like"/>
</dbReference>
<dbReference type="Pfam" id="PF03009">
    <property type="entry name" value="GDPD"/>
    <property type="match status" value="1"/>
</dbReference>
<dbReference type="InterPro" id="IPR030395">
    <property type="entry name" value="GP_PDE_dom"/>
</dbReference>
<dbReference type="GO" id="GO:0008081">
    <property type="term" value="F:phosphoric diester hydrolase activity"/>
    <property type="evidence" value="ECO:0007669"/>
    <property type="project" value="InterPro"/>
</dbReference>
<dbReference type="AlphaFoldDB" id="A0AA36C3F2"/>
<dbReference type="PANTHER" id="PTHR43793">
    <property type="entry name" value="FAD SYNTHASE"/>
    <property type="match status" value="1"/>
</dbReference>
<evidence type="ECO:0000313" key="6">
    <source>
        <dbReference type="Proteomes" id="UP001177023"/>
    </source>
</evidence>
<feature type="domain" description="GP-PDE" evidence="4">
    <location>
        <begin position="365"/>
        <end position="590"/>
    </location>
</feature>
<feature type="region of interest" description="Disordered" evidence="3">
    <location>
        <begin position="121"/>
        <end position="158"/>
    </location>
</feature>
<dbReference type="SUPFAM" id="SSF52374">
    <property type="entry name" value="Nucleotidylyl transferase"/>
    <property type="match status" value="1"/>
</dbReference>
<dbReference type="InterPro" id="IPR014729">
    <property type="entry name" value="Rossmann-like_a/b/a_fold"/>
</dbReference>
<feature type="non-terminal residue" evidence="5">
    <location>
        <position position="1"/>
    </location>
</feature>
<dbReference type="Pfam" id="PF01467">
    <property type="entry name" value="CTP_transf_like"/>
    <property type="match status" value="1"/>
</dbReference>
<sequence>MHGVYDMFHIGHLNILSHAASQCDYLIAGVVSDEMARLAKGRDPVIPLAERIAIVASINCVDEAVAETKPHKIDTWRDVGFDAIFKGMTGEEHRKALRWSRNLPQSASRWSISLHARHLQHPAARSSGKVRQIATNRDSVAHESQKTARSRQQSMRTAHVIHKSASAPRMVGVSALLVIAALTGCSSPASDTSNGDSVTPPGVTVGTPPPPGITEDRAENISTLPPVPVDHPSPLANGLEVTAVTTEPLELTANGPGEIAGSSLSVTLDFANKSTTDISLDSLTVNAYYGNRLPAAPGATDTATPVSGLLPPGDHQQGVYVFQWATAIPRTSSPSLVDGGRGGRAYLAVQAQRVPCCDTSRIGPCGRIGDECLHDEAPEHTLAAYSRIADRGAEAISVAVHRTRDGILVCHEDPTLSRTSGQNIAIADVTHDELSNHPVDLTRWVEVLERLGKRAVLFVESKDTEATTDVIGAVTAKQLGGTTVFTQPFTAREGESAARKAGLTICTYFSSHATGAEIDEAAGGSDAIGIFAGVRRENERQQTSIQGAVATGKPVIAWSVNRRSQLPYLAEAGVRGFMSSSWSYVAGPSGT</sequence>
<dbReference type="GO" id="GO:0006629">
    <property type="term" value="P:lipid metabolic process"/>
    <property type="evidence" value="ECO:0007669"/>
    <property type="project" value="InterPro"/>
</dbReference>
<comment type="caution">
    <text evidence="5">The sequence shown here is derived from an EMBL/GenBank/DDBJ whole genome shotgun (WGS) entry which is preliminary data.</text>
</comment>
<evidence type="ECO:0000256" key="1">
    <source>
        <dbReference type="ARBA" id="ARBA00022679"/>
    </source>
</evidence>
<reference evidence="5" key="1">
    <citation type="submission" date="2023-06" db="EMBL/GenBank/DDBJ databases">
        <authorList>
            <person name="Delattre M."/>
        </authorList>
    </citation>
    <scope>NUCLEOTIDE SEQUENCE</scope>
    <source>
        <strain evidence="5">AF72</strain>
    </source>
</reference>
<feature type="compositionally biased region" description="Polar residues" evidence="3">
    <location>
        <begin position="187"/>
        <end position="197"/>
    </location>
</feature>
<dbReference type="PANTHER" id="PTHR43793:SF1">
    <property type="entry name" value="FAD SYNTHASE"/>
    <property type="match status" value="1"/>
</dbReference>
<keyword evidence="2" id="KW-0548">Nucleotidyltransferase</keyword>
<evidence type="ECO:0000259" key="4">
    <source>
        <dbReference type="PROSITE" id="PS51704"/>
    </source>
</evidence>
<gene>
    <name evidence="5" type="ORF">MSPICULIGERA_LOCUS190</name>
</gene>
<proteinExistence type="predicted"/>
<protein>
    <recommendedName>
        <fullName evidence="4">GP-PDE domain-containing protein</fullName>
    </recommendedName>
</protein>
<dbReference type="Gene3D" id="3.40.50.620">
    <property type="entry name" value="HUPs"/>
    <property type="match status" value="1"/>
</dbReference>
<keyword evidence="6" id="KW-1185">Reference proteome</keyword>
<dbReference type="SUPFAM" id="SSF51695">
    <property type="entry name" value="PLC-like phosphodiesterases"/>
    <property type="match status" value="1"/>
</dbReference>
<dbReference type="InterPro" id="IPR050385">
    <property type="entry name" value="Archaeal_FAD_synthase"/>
</dbReference>